<sequence>MANNTQPKKWKKTEFSKGFLVHEIINPNNDSNGIRKYFYKNKPAYRITLNSKLAQQLAGYALIEKDLRSTIIWLETIEKMQEGIKIVKGGSISNDREKFNVIKGLYVASLIFYGKCFTKCEGRNAQLSHKNVDEKFIKLHMEIMKQRHNFAAHSGAEKIESVKVSLVFPQQRNAHHIFDIFTELDQPDVFNLIEDLKFIELVRHQYDIARKKINELRQLIIERDLKEKNIDEWIRLGKKSLKKF</sequence>
<dbReference type="HOGENOM" id="CLU_101322_0_0_6"/>
<dbReference type="RefSeq" id="WP_016140406.1">
    <property type="nucleotide sequence ID" value="NZ_KB976987.1"/>
</dbReference>
<reference evidence="1 2" key="1">
    <citation type="submission" date="2013-02" db="EMBL/GenBank/DDBJ databases">
        <title>The Genome Sequence of Acinetobacter sp. ANC 4050.</title>
        <authorList>
            <consortium name="The Broad Institute Genome Sequencing Platform"/>
            <consortium name="The Broad Institute Genome Sequencing Center for Infectious Disease"/>
            <person name="Cerqueira G."/>
            <person name="Feldgarden M."/>
            <person name="Courvalin P."/>
            <person name="Perichon B."/>
            <person name="Grillot-Courvalin C."/>
            <person name="Clermont D."/>
            <person name="Rocha E."/>
            <person name="Yoon E.-J."/>
            <person name="Nemec A."/>
            <person name="Walker B."/>
            <person name="Young S.K."/>
            <person name="Zeng Q."/>
            <person name="Gargeya S."/>
            <person name="Fitzgerald M."/>
            <person name="Haas B."/>
            <person name="Abouelleil A."/>
            <person name="Alvarado L."/>
            <person name="Arachchi H.M."/>
            <person name="Berlin A.M."/>
            <person name="Chapman S.B."/>
            <person name="Dewar J."/>
            <person name="Goldberg J."/>
            <person name="Griggs A."/>
            <person name="Gujja S."/>
            <person name="Hansen M."/>
            <person name="Howarth C."/>
            <person name="Imamovic A."/>
            <person name="Larimer J."/>
            <person name="McCowan C."/>
            <person name="Murphy C."/>
            <person name="Neiman D."/>
            <person name="Pearson M."/>
            <person name="Priest M."/>
            <person name="Roberts A."/>
            <person name="Saif S."/>
            <person name="Shea T."/>
            <person name="Sisk P."/>
            <person name="Sykes S."/>
            <person name="Wortman J."/>
            <person name="Nusbaum C."/>
            <person name="Birren B."/>
        </authorList>
    </citation>
    <scope>NUCLEOTIDE SEQUENCE [LARGE SCALE GENOMIC DNA]</scope>
    <source>
        <strain evidence="1 2">ANC 4050</strain>
    </source>
</reference>
<dbReference type="OrthoDB" id="7031678at2"/>
<dbReference type="EMBL" id="APQM01000001">
    <property type="protein sequence ID" value="EOQ71210.1"/>
    <property type="molecule type" value="Genomic_DNA"/>
</dbReference>
<protein>
    <submittedName>
        <fullName evidence="1">Uncharacterized protein</fullName>
    </submittedName>
</protein>
<evidence type="ECO:0000313" key="1">
    <source>
        <dbReference type="EMBL" id="EOQ71210.1"/>
    </source>
</evidence>
<dbReference type="Proteomes" id="UP000014024">
    <property type="component" value="Unassembled WGS sequence"/>
</dbReference>
<dbReference type="AlphaFoldDB" id="R8YP64"/>
<evidence type="ECO:0000313" key="2">
    <source>
        <dbReference type="Proteomes" id="UP000014024"/>
    </source>
</evidence>
<comment type="caution">
    <text evidence="1">The sequence shown here is derived from an EMBL/GenBank/DDBJ whole genome shotgun (WGS) entry which is preliminary data.</text>
</comment>
<accession>R8YP64</accession>
<dbReference type="PATRIC" id="fig|1217691.3.peg.267"/>
<organism evidence="1 2">
    <name type="scientific">Acinetobacter pittii ANC 4050</name>
    <dbReference type="NCBI Taxonomy" id="1217691"/>
    <lineage>
        <taxon>Bacteria</taxon>
        <taxon>Pseudomonadati</taxon>
        <taxon>Pseudomonadota</taxon>
        <taxon>Gammaproteobacteria</taxon>
        <taxon>Moraxellales</taxon>
        <taxon>Moraxellaceae</taxon>
        <taxon>Acinetobacter</taxon>
        <taxon>Acinetobacter calcoaceticus/baumannii complex</taxon>
    </lineage>
</organism>
<proteinExistence type="predicted"/>
<gene>
    <name evidence="1" type="ORF">F931_00269</name>
</gene>
<name>R8YP64_ACIPI</name>